<sequence length="72" mass="7988">MSKICGAFKIYDTGQADEFGKFRSRLARSKSQVAVLKPRKIAANMRADLLNSAFARGLIYASLAFLRTEFAV</sequence>
<evidence type="ECO:0000313" key="2">
    <source>
        <dbReference type="Proteomes" id="UP000502377"/>
    </source>
</evidence>
<reference evidence="1 2" key="1">
    <citation type="submission" date="2016-07" db="EMBL/GenBank/DDBJ databases">
        <title>Comparative genomics of the Campylobacter concisus group.</title>
        <authorList>
            <person name="Miller W.G."/>
            <person name="Yee E."/>
            <person name="Chapman M.H."/>
            <person name="Huynh S."/>
            <person name="Bono J.L."/>
            <person name="On S.L.W."/>
            <person name="StLeger J."/>
            <person name="Foster G."/>
            <person name="Parker C.T."/>
        </authorList>
    </citation>
    <scope>NUCLEOTIDE SEQUENCE [LARGE SCALE GENOMIC DNA]</scope>
    <source>
        <strain evidence="1 2">ATCC 33238</strain>
    </source>
</reference>
<name>A0A6G5QKR6_CAMRE</name>
<dbReference type="AlphaFoldDB" id="A0A6G5QKR6"/>
<gene>
    <name evidence="1" type="ORF">CRECT_0606</name>
</gene>
<organism evidence="1 2">
    <name type="scientific">Campylobacter rectus</name>
    <name type="common">Wolinella recta</name>
    <dbReference type="NCBI Taxonomy" id="203"/>
    <lineage>
        <taxon>Bacteria</taxon>
        <taxon>Pseudomonadati</taxon>
        <taxon>Campylobacterota</taxon>
        <taxon>Epsilonproteobacteria</taxon>
        <taxon>Campylobacterales</taxon>
        <taxon>Campylobacteraceae</taxon>
        <taxon>Campylobacter</taxon>
    </lineage>
</organism>
<accession>A0A6G5QKR6</accession>
<evidence type="ECO:0000313" key="1">
    <source>
        <dbReference type="EMBL" id="QCD46295.1"/>
    </source>
</evidence>
<protein>
    <submittedName>
        <fullName evidence="1">Uncharacterized protein</fullName>
    </submittedName>
</protein>
<dbReference type="Proteomes" id="UP000502377">
    <property type="component" value="Chromosome"/>
</dbReference>
<dbReference type="KEGG" id="crx:CRECT_0606"/>
<proteinExistence type="predicted"/>
<dbReference type="EMBL" id="CP012543">
    <property type="protein sequence ID" value="QCD46295.1"/>
    <property type="molecule type" value="Genomic_DNA"/>
</dbReference>